<gene>
    <name evidence="9" type="ORF">SLEP1_g54517</name>
</gene>
<evidence type="ECO:0000256" key="3">
    <source>
        <dbReference type="ARBA" id="ARBA00023315"/>
    </source>
</evidence>
<accession>A0AAV5MGP1</accession>
<keyword evidence="6" id="KW-1133">Transmembrane helix</keyword>
<dbReference type="Pfam" id="PF00108">
    <property type="entry name" value="Thiolase_N"/>
    <property type="match status" value="2"/>
</dbReference>
<feature type="domain" description="Thiolase N-terminal" evidence="7">
    <location>
        <begin position="261"/>
        <end position="297"/>
    </location>
</feature>
<keyword evidence="6" id="KW-0472">Membrane</keyword>
<evidence type="ECO:0000256" key="1">
    <source>
        <dbReference type="ARBA" id="ARBA00010982"/>
    </source>
</evidence>
<evidence type="ECO:0000259" key="8">
    <source>
        <dbReference type="Pfam" id="PF02803"/>
    </source>
</evidence>
<evidence type="ECO:0000313" key="9">
    <source>
        <dbReference type="EMBL" id="GKV47637.1"/>
    </source>
</evidence>
<organism evidence="9 10">
    <name type="scientific">Rubroshorea leprosula</name>
    <dbReference type="NCBI Taxonomy" id="152421"/>
    <lineage>
        <taxon>Eukaryota</taxon>
        <taxon>Viridiplantae</taxon>
        <taxon>Streptophyta</taxon>
        <taxon>Embryophyta</taxon>
        <taxon>Tracheophyta</taxon>
        <taxon>Spermatophyta</taxon>
        <taxon>Magnoliopsida</taxon>
        <taxon>eudicotyledons</taxon>
        <taxon>Gunneridae</taxon>
        <taxon>Pentapetalae</taxon>
        <taxon>rosids</taxon>
        <taxon>malvids</taxon>
        <taxon>Malvales</taxon>
        <taxon>Dipterocarpaceae</taxon>
        <taxon>Rubroshorea</taxon>
    </lineage>
</organism>
<dbReference type="GO" id="GO:0003985">
    <property type="term" value="F:acetyl-CoA C-acetyltransferase activity"/>
    <property type="evidence" value="ECO:0007669"/>
    <property type="project" value="TreeGrafter"/>
</dbReference>
<dbReference type="Proteomes" id="UP001054252">
    <property type="component" value="Unassembled WGS sequence"/>
</dbReference>
<comment type="caution">
    <text evidence="9">The sequence shown here is derived from an EMBL/GenBank/DDBJ whole genome shotgun (WGS) entry which is preliminary data.</text>
</comment>
<keyword evidence="10" id="KW-1185">Reference proteome</keyword>
<keyword evidence="2 4" id="KW-0808">Transferase</keyword>
<feature type="transmembrane region" description="Helical" evidence="6">
    <location>
        <begin position="89"/>
        <end position="108"/>
    </location>
</feature>
<dbReference type="CDD" id="cd00751">
    <property type="entry name" value="thiolase"/>
    <property type="match status" value="1"/>
</dbReference>
<dbReference type="PANTHER" id="PTHR18919">
    <property type="entry name" value="ACETYL-COA C-ACYLTRANSFERASE"/>
    <property type="match status" value="1"/>
</dbReference>
<evidence type="ECO:0000256" key="2">
    <source>
        <dbReference type="ARBA" id="ARBA00022679"/>
    </source>
</evidence>
<dbReference type="SUPFAM" id="SSF53901">
    <property type="entry name" value="Thiolase-like"/>
    <property type="match status" value="1"/>
</dbReference>
<evidence type="ECO:0000259" key="7">
    <source>
        <dbReference type="Pfam" id="PF00108"/>
    </source>
</evidence>
<reference evidence="9 10" key="1">
    <citation type="journal article" date="2021" name="Commun. Biol.">
        <title>The genome of Shorea leprosula (Dipterocarpaceae) highlights the ecological relevance of drought in aseasonal tropical rainforests.</title>
        <authorList>
            <person name="Ng K.K.S."/>
            <person name="Kobayashi M.J."/>
            <person name="Fawcett J.A."/>
            <person name="Hatakeyama M."/>
            <person name="Paape T."/>
            <person name="Ng C.H."/>
            <person name="Ang C.C."/>
            <person name="Tnah L.H."/>
            <person name="Lee C.T."/>
            <person name="Nishiyama T."/>
            <person name="Sese J."/>
            <person name="O'Brien M.J."/>
            <person name="Copetti D."/>
            <person name="Mohd Noor M.I."/>
            <person name="Ong R.C."/>
            <person name="Putra M."/>
            <person name="Sireger I.Z."/>
            <person name="Indrioko S."/>
            <person name="Kosugi Y."/>
            <person name="Izuno A."/>
            <person name="Isagi Y."/>
            <person name="Lee S.L."/>
            <person name="Shimizu K.K."/>
        </authorList>
    </citation>
    <scope>NUCLEOTIDE SEQUENCE [LARGE SCALE GENOMIC DNA]</scope>
    <source>
        <strain evidence="9">214</strain>
    </source>
</reference>
<keyword evidence="6" id="KW-0812">Transmembrane</keyword>
<dbReference type="GO" id="GO:0006635">
    <property type="term" value="P:fatty acid beta-oxidation"/>
    <property type="evidence" value="ECO:0007669"/>
    <property type="project" value="TreeGrafter"/>
</dbReference>
<feature type="region of interest" description="Disordered" evidence="5">
    <location>
        <begin position="1"/>
        <end position="53"/>
    </location>
</feature>
<evidence type="ECO:0000256" key="4">
    <source>
        <dbReference type="RuleBase" id="RU003557"/>
    </source>
</evidence>
<evidence type="ECO:0000313" key="10">
    <source>
        <dbReference type="Proteomes" id="UP001054252"/>
    </source>
</evidence>
<dbReference type="PROSITE" id="PS00737">
    <property type="entry name" value="THIOLASE_2"/>
    <property type="match status" value="1"/>
</dbReference>
<evidence type="ECO:0000256" key="6">
    <source>
        <dbReference type="SAM" id="Phobius"/>
    </source>
</evidence>
<protein>
    <submittedName>
        <fullName evidence="9">Uncharacterized protein</fullName>
    </submittedName>
</protein>
<proteinExistence type="inferred from homology"/>
<dbReference type="PANTHER" id="PTHR18919:SF171">
    <property type="entry name" value="ACETYL-COA ACETYLTRANSFERASE, CYTOSOLIC 1-LIKE ISOFORM X1"/>
    <property type="match status" value="1"/>
</dbReference>
<feature type="compositionally biased region" description="Low complexity" evidence="5">
    <location>
        <begin position="29"/>
        <end position="53"/>
    </location>
</feature>
<dbReference type="InterPro" id="IPR020613">
    <property type="entry name" value="Thiolase_CS"/>
</dbReference>
<name>A0AAV5MGP1_9ROSI</name>
<dbReference type="EMBL" id="BPVZ01000232">
    <property type="protein sequence ID" value="GKV47637.1"/>
    <property type="molecule type" value="Genomic_DNA"/>
</dbReference>
<dbReference type="InterPro" id="IPR002155">
    <property type="entry name" value="Thiolase"/>
</dbReference>
<evidence type="ECO:0000256" key="5">
    <source>
        <dbReference type="SAM" id="MobiDB-lite"/>
    </source>
</evidence>
<dbReference type="InterPro" id="IPR020616">
    <property type="entry name" value="Thiolase_N"/>
</dbReference>
<feature type="domain" description="Thiolase C-terminal" evidence="8">
    <location>
        <begin position="306"/>
        <end position="426"/>
    </location>
</feature>
<dbReference type="GO" id="GO:0005739">
    <property type="term" value="C:mitochondrion"/>
    <property type="evidence" value="ECO:0007669"/>
    <property type="project" value="TreeGrafter"/>
</dbReference>
<keyword evidence="3 4" id="KW-0012">Acyltransferase</keyword>
<feature type="domain" description="Thiolase N-terminal" evidence="7">
    <location>
        <begin position="137"/>
        <end position="257"/>
    </location>
</feature>
<dbReference type="AlphaFoldDB" id="A0AAV5MGP1"/>
<dbReference type="Gene3D" id="3.40.47.10">
    <property type="match status" value="2"/>
</dbReference>
<comment type="similarity">
    <text evidence="1 4">Belongs to the thiolase-like superfamily. Thiolase family.</text>
</comment>
<dbReference type="Pfam" id="PF02803">
    <property type="entry name" value="Thiolase_C"/>
    <property type="match status" value="1"/>
</dbReference>
<sequence length="438" mass="45532">MATNSTGKTRRMKPGRGCRCPIPRGAKNSTAATTSIATSEPMAHPPSSSSMMSNSTTNINRVWCLLGKSRISISSGMVVLGYTTREEVISLYLLSLFMFLVFSLQLRLRLQLQRLFSIAMLADRQSSSDSSIRPRDVCIVGVARTPIGGFLGSLSSFSATQLGSIAINCALKRANVDPSLVQEVFFGNVLSANLGQAPARQAALGAGIPNSVICTTVNKVCSASIKAVMLASQSIQLGVNDVVVAGGMESMSNAPKYLFDAAKLRKLRPSFKDGGSVTAGNASIISDGAAALVLVSGEKALRLGLQVIAKIRGYADAAQAPELFPTAPALAIPKAILNAGLQTSQIDYYEINEAFSVVVLANQKLLGLNPEKVNVHGGAVSLGHPLGCSGARILVTLLGVLRHKNGKFGVGVICNGGGGASALAVELMPAAMVGCSKL</sequence>
<dbReference type="InterPro" id="IPR020617">
    <property type="entry name" value="Thiolase_C"/>
</dbReference>
<dbReference type="InterPro" id="IPR016039">
    <property type="entry name" value="Thiolase-like"/>
</dbReference>